<accession>A0A3G4ZNU0</accession>
<name>A0A3G4ZNU0_9VIRU</name>
<organism evidence="1">
    <name type="scientific">Terrestrivirus sp</name>
    <dbReference type="NCBI Taxonomy" id="2487775"/>
    <lineage>
        <taxon>Viruses</taxon>
        <taxon>Varidnaviria</taxon>
        <taxon>Bamfordvirae</taxon>
        <taxon>Nucleocytoviricota</taxon>
        <taxon>Megaviricetes</taxon>
        <taxon>Imitervirales</taxon>
        <taxon>Mimiviridae</taxon>
        <taxon>Klosneuvirinae</taxon>
    </lineage>
</organism>
<reference evidence="1" key="1">
    <citation type="submission" date="2018-10" db="EMBL/GenBank/DDBJ databases">
        <title>Hidden diversity of soil giant viruses.</title>
        <authorList>
            <person name="Schulz F."/>
            <person name="Alteio L."/>
            <person name="Goudeau D."/>
            <person name="Ryan E.M."/>
            <person name="Malmstrom R.R."/>
            <person name="Blanchard J."/>
            <person name="Woyke T."/>
        </authorList>
    </citation>
    <scope>NUCLEOTIDE SEQUENCE</scope>
    <source>
        <strain evidence="1">TEV1</strain>
    </source>
</reference>
<sequence>MVKTVIQVWTHIVKNLQTDTYNNFWGLGDIIRGTIKLHQLSKKLGFELLVDIQHHPVSAYLKPQMHKYYDLIKQNKYNIEFVFPNNTEQYINNNSDNTDDPDNVIYFITNDGYRTIEEPLTEECKNFMKNILTPNEEFEKYLTEMTQTISHTDYNILHYRLGDDSLVRNVQNSFPELKDSVIKNMEENDILMSDNALFKSEIQKELPVFIFNIIPTHMGYTGDESLIKDSLFEFFVISGATKIKTHSVYTHISGFVYWSHMIYDIPLHKI</sequence>
<protein>
    <submittedName>
        <fullName evidence="1">Uncharacterized protein</fullName>
    </submittedName>
</protein>
<dbReference type="EMBL" id="MK071979">
    <property type="protein sequence ID" value="AYV75273.1"/>
    <property type="molecule type" value="Genomic_DNA"/>
</dbReference>
<gene>
    <name evidence="1" type="ORF">Terrestrivirus1_147</name>
</gene>
<evidence type="ECO:0000313" key="1">
    <source>
        <dbReference type="EMBL" id="AYV75273.1"/>
    </source>
</evidence>
<proteinExistence type="predicted"/>